<evidence type="ECO:0000256" key="7">
    <source>
        <dbReference type="ARBA" id="ARBA00023080"/>
    </source>
</evidence>
<evidence type="ECO:0000256" key="4">
    <source>
        <dbReference type="ARBA" id="ARBA00022741"/>
    </source>
</evidence>
<feature type="binding site" evidence="10">
    <location>
        <begin position="15"/>
        <end position="20"/>
    </location>
    <ligand>
        <name>substrate</name>
    </ligand>
</feature>
<evidence type="ECO:0000256" key="8">
    <source>
        <dbReference type="ARBA" id="ARBA00051875"/>
    </source>
</evidence>
<dbReference type="SUPFAM" id="SSF52972">
    <property type="entry name" value="ITPase-like"/>
    <property type="match status" value="1"/>
</dbReference>
<dbReference type="InterPro" id="IPR002637">
    <property type="entry name" value="RdgB/HAM1"/>
</dbReference>
<feature type="binding site" evidence="10">
    <location>
        <position position="183"/>
    </location>
    <ligand>
        <name>substrate</name>
    </ligand>
</feature>
<dbReference type="InterPro" id="IPR020922">
    <property type="entry name" value="dITP/XTP_pyrophosphatase"/>
</dbReference>
<dbReference type="GO" id="GO:0036220">
    <property type="term" value="F:ITP diphosphatase activity"/>
    <property type="evidence" value="ECO:0007669"/>
    <property type="project" value="UniProtKB-UniRule"/>
</dbReference>
<dbReference type="InterPro" id="IPR029001">
    <property type="entry name" value="ITPase-like_fam"/>
</dbReference>
<keyword evidence="6 10" id="KW-0460">Magnesium</keyword>
<evidence type="ECO:0000256" key="2">
    <source>
        <dbReference type="ARBA" id="ARBA00011738"/>
    </source>
</evidence>
<keyword evidence="5 10" id="KW-0378">Hydrolase</keyword>
<dbReference type="EC" id="3.6.1.66" evidence="10"/>
<dbReference type="GO" id="GO:0017111">
    <property type="term" value="F:ribonucleoside triphosphate phosphatase activity"/>
    <property type="evidence" value="ECO:0007669"/>
    <property type="project" value="InterPro"/>
</dbReference>
<dbReference type="GO" id="GO:0036222">
    <property type="term" value="F:XTP diphosphatase activity"/>
    <property type="evidence" value="ECO:0007669"/>
    <property type="project" value="UniProtKB-UniRule"/>
</dbReference>
<dbReference type="GO" id="GO:0035870">
    <property type="term" value="F:dITP diphosphatase activity"/>
    <property type="evidence" value="ECO:0007669"/>
    <property type="project" value="UniProtKB-UniRule"/>
</dbReference>
<keyword evidence="7 10" id="KW-0546">Nucleotide metabolism</keyword>
<comment type="caution">
    <text evidence="12">The sequence shown here is derived from an EMBL/GenBank/DDBJ whole genome shotgun (WGS) entry which is preliminary data.</text>
</comment>
<dbReference type="FunFam" id="3.90.950.10:FF:000001">
    <property type="entry name" value="dITP/XTP pyrophosphatase"/>
    <property type="match status" value="1"/>
</dbReference>
<feature type="binding site" evidence="10">
    <location>
        <begin position="188"/>
        <end position="189"/>
    </location>
    <ligand>
        <name>substrate</name>
    </ligand>
</feature>
<dbReference type="RefSeq" id="WP_132767356.1">
    <property type="nucleotide sequence ID" value="NZ_SMAB01000004.1"/>
</dbReference>
<dbReference type="HAMAP" id="MF_01405">
    <property type="entry name" value="Non_canon_purine_NTPase"/>
    <property type="match status" value="1"/>
</dbReference>
<evidence type="ECO:0000256" key="6">
    <source>
        <dbReference type="ARBA" id="ARBA00022842"/>
    </source>
</evidence>
<comment type="catalytic activity">
    <reaction evidence="9 10">
        <text>XTP + H2O = XMP + diphosphate + H(+)</text>
        <dbReference type="Rhea" id="RHEA:28610"/>
        <dbReference type="ChEBI" id="CHEBI:15377"/>
        <dbReference type="ChEBI" id="CHEBI:15378"/>
        <dbReference type="ChEBI" id="CHEBI:33019"/>
        <dbReference type="ChEBI" id="CHEBI:57464"/>
        <dbReference type="ChEBI" id="CHEBI:61314"/>
        <dbReference type="EC" id="3.6.1.66"/>
    </reaction>
</comment>
<comment type="subunit">
    <text evidence="2 10">Homodimer.</text>
</comment>
<feature type="binding site" evidence="10">
    <location>
        <begin position="160"/>
        <end position="163"/>
    </location>
    <ligand>
        <name>substrate</name>
    </ligand>
</feature>
<comment type="catalytic activity">
    <reaction evidence="10">
        <text>ITP + H2O = IMP + diphosphate + H(+)</text>
        <dbReference type="Rhea" id="RHEA:29399"/>
        <dbReference type="ChEBI" id="CHEBI:15377"/>
        <dbReference type="ChEBI" id="CHEBI:15378"/>
        <dbReference type="ChEBI" id="CHEBI:33019"/>
        <dbReference type="ChEBI" id="CHEBI:58053"/>
        <dbReference type="ChEBI" id="CHEBI:61402"/>
        <dbReference type="EC" id="3.6.1.66"/>
    </reaction>
</comment>
<feature type="binding site" evidence="10">
    <location>
        <position position="78"/>
    </location>
    <ligand>
        <name>substrate</name>
    </ligand>
</feature>
<dbReference type="GO" id="GO:0005829">
    <property type="term" value="C:cytosol"/>
    <property type="evidence" value="ECO:0007669"/>
    <property type="project" value="TreeGrafter"/>
</dbReference>
<sequence length="206" mass="22974">MNNRQAPNNKIVLATKNQGKIQEFKTLFSGLGIEILSLKEFENVPEIIEDGTSFEENAKKKAETICQFTRLPTIADDSGLVVDALAGAPGINSARYAGENATDEQNNQKLLHALAGIPKEKRKARFVAYLAFAVPNKETIGVEDIVEGYILESPRGQRGFGYDPLFYLPELGKTMAELDPEIKNQISHRGKAMRRLFHLLKGEWEQ</sequence>
<evidence type="ECO:0000256" key="11">
    <source>
        <dbReference type="RuleBase" id="RU003781"/>
    </source>
</evidence>
<dbReference type="GO" id="GO:0009146">
    <property type="term" value="P:purine nucleoside triphosphate catabolic process"/>
    <property type="evidence" value="ECO:0007669"/>
    <property type="project" value="UniProtKB-UniRule"/>
</dbReference>
<comment type="similarity">
    <text evidence="1 10 11">Belongs to the HAM1 NTPase family.</text>
</comment>
<reference evidence="12 13" key="1">
    <citation type="submission" date="2019-03" db="EMBL/GenBank/DDBJ databases">
        <title>Genomic Encyclopedia of Type Strains, Phase IV (KMG-IV): sequencing the most valuable type-strain genomes for metagenomic binning, comparative biology and taxonomic classification.</title>
        <authorList>
            <person name="Goeker M."/>
        </authorList>
    </citation>
    <scope>NUCLEOTIDE SEQUENCE [LARGE SCALE GENOMIC DNA]</scope>
    <source>
        <strain evidence="12 13">DSM 23802</strain>
    </source>
</reference>
<comment type="caution">
    <text evidence="10">Lacks conserved residue(s) required for the propagation of feature annotation.</text>
</comment>
<dbReference type="PANTHER" id="PTHR11067:SF9">
    <property type="entry name" value="INOSINE TRIPHOSPHATE PYROPHOSPHATASE"/>
    <property type="match status" value="1"/>
</dbReference>
<evidence type="ECO:0000256" key="9">
    <source>
        <dbReference type="ARBA" id="ARBA00052017"/>
    </source>
</evidence>
<accession>A0A4R3KIP5</accession>
<evidence type="ECO:0000313" key="13">
    <source>
        <dbReference type="Proteomes" id="UP000295788"/>
    </source>
</evidence>
<gene>
    <name evidence="12" type="ORF">EDD72_10432</name>
</gene>
<feature type="binding site" evidence="10">
    <location>
        <position position="77"/>
    </location>
    <ligand>
        <name>Mg(2+)</name>
        <dbReference type="ChEBI" id="CHEBI:18420"/>
    </ligand>
</feature>
<dbReference type="CDD" id="cd00515">
    <property type="entry name" value="HAM1"/>
    <property type="match status" value="1"/>
</dbReference>
<dbReference type="NCBIfam" id="TIGR00042">
    <property type="entry name" value="RdgB/HAM1 family non-canonical purine NTP pyrophosphatase"/>
    <property type="match status" value="1"/>
</dbReference>
<comment type="function">
    <text evidence="10">Pyrophosphatase that catalyzes the hydrolysis of nucleoside triphosphates to their monophosphate derivatives, with a high preference for the non-canonical purine nucleotides XTP (xanthosine triphosphate), dITP (deoxyinosine triphosphate) and ITP. Seems to function as a house-cleaning enzyme that removes non-canonical purine nucleotides from the nucleotide pool, thus preventing their incorporation into DNA/RNA and avoiding chromosomal lesions.</text>
</comment>
<keyword evidence="4 10" id="KW-0547">Nucleotide-binding</keyword>
<comment type="catalytic activity">
    <reaction evidence="8 10">
        <text>dITP + H2O = dIMP + diphosphate + H(+)</text>
        <dbReference type="Rhea" id="RHEA:28342"/>
        <dbReference type="ChEBI" id="CHEBI:15377"/>
        <dbReference type="ChEBI" id="CHEBI:15378"/>
        <dbReference type="ChEBI" id="CHEBI:33019"/>
        <dbReference type="ChEBI" id="CHEBI:61194"/>
        <dbReference type="ChEBI" id="CHEBI:61382"/>
        <dbReference type="EC" id="3.6.1.66"/>
    </reaction>
</comment>
<keyword evidence="13" id="KW-1185">Reference proteome</keyword>
<dbReference type="GO" id="GO:0000166">
    <property type="term" value="F:nucleotide binding"/>
    <property type="evidence" value="ECO:0007669"/>
    <property type="project" value="UniProtKB-KW"/>
</dbReference>
<protein>
    <recommendedName>
        <fullName evidence="10">dITP/XTP pyrophosphatase</fullName>
        <ecNumber evidence="10">3.6.1.66</ecNumber>
    </recommendedName>
    <alternativeName>
        <fullName evidence="10">Non-canonical purine NTP pyrophosphatase</fullName>
    </alternativeName>
    <alternativeName>
        <fullName evidence="10">Non-standard purine NTP pyrophosphatase</fullName>
    </alternativeName>
    <alternativeName>
        <fullName evidence="10">Nucleoside-triphosphate diphosphatase</fullName>
    </alternativeName>
    <alternativeName>
        <fullName evidence="10">Nucleoside-triphosphate pyrophosphatase</fullName>
        <shortName evidence="10">NTPase</shortName>
    </alternativeName>
</protein>
<evidence type="ECO:0000256" key="10">
    <source>
        <dbReference type="HAMAP-Rule" id="MF_01405"/>
    </source>
</evidence>
<evidence type="ECO:0000313" key="12">
    <source>
        <dbReference type="EMBL" id="TCS83487.1"/>
    </source>
</evidence>
<dbReference type="GO" id="GO:0046872">
    <property type="term" value="F:metal ion binding"/>
    <property type="evidence" value="ECO:0007669"/>
    <property type="project" value="UniProtKB-KW"/>
</dbReference>
<comment type="cofactor">
    <cofactor evidence="10">
        <name>Mg(2+)</name>
        <dbReference type="ChEBI" id="CHEBI:18420"/>
    </cofactor>
    <text evidence="10">Binds 1 Mg(2+) ion per subunit.</text>
</comment>
<dbReference type="GO" id="GO:0009117">
    <property type="term" value="P:nucleotide metabolic process"/>
    <property type="evidence" value="ECO:0007669"/>
    <property type="project" value="UniProtKB-KW"/>
</dbReference>
<feature type="active site" description="Proton acceptor" evidence="10">
    <location>
        <position position="77"/>
    </location>
</feature>
<dbReference type="PANTHER" id="PTHR11067">
    <property type="entry name" value="INOSINE TRIPHOSPHATE PYROPHOSPHATASE/HAM1 PROTEIN"/>
    <property type="match status" value="1"/>
</dbReference>
<dbReference type="Pfam" id="PF01725">
    <property type="entry name" value="Ham1p_like"/>
    <property type="match status" value="1"/>
</dbReference>
<dbReference type="Gene3D" id="3.90.950.10">
    <property type="match status" value="1"/>
</dbReference>
<evidence type="ECO:0000256" key="5">
    <source>
        <dbReference type="ARBA" id="ARBA00022801"/>
    </source>
</evidence>
<dbReference type="OrthoDB" id="9807456at2"/>
<dbReference type="NCBIfam" id="NF011397">
    <property type="entry name" value="PRK14822.1"/>
    <property type="match status" value="1"/>
</dbReference>
<keyword evidence="3 10" id="KW-0479">Metal-binding</keyword>
<organism evidence="12 13">
    <name type="scientific">Tepidibacillus fermentans</name>
    <dbReference type="NCBI Taxonomy" id="1281767"/>
    <lineage>
        <taxon>Bacteria</taxon>
        <taxon>Bacillati</taxon>
        <taxon>Bacillota</taxon>
        <taxon>Bacilli</taxon>
        <taxon>Bacillales</taxon>
        <taxon>Bacillaceae</taxon>
        <taxon>Tepidibacillus</taxon>
    </lineage>
</organism>
<dbReference type="EMBL" id="SMAB01000004">
    <property type="protein sequence ID" value="TCS83487.1"/>
    <property type="molecule type" value="Genomic_DNA"/>
</dbReference>
<name>A0A4R3KIP5_9BACI</name>
<evidence type="ECO:0000256" key="3">
    <source>
        <dbReference type="ARBA" id="ARBA00022723"/>
    </source>
</evidence>
<evidence type="ECO:0000256" key="1">
    <source>
        <dbReference type="ARBA" id="ARBA00008023"/>
    </source>
</evidence>
<dbReference type="AlphaFoldDB" id="A0A4R3KIP5"/>
<proteinExistence type="inferred from homology"/>
<dbReference type="Proteomes" id="UP000295788">
    <property type="component" value="Unassembled WGS sequence"/>
</dbReference>